<dbReference type="EMBL" id="LVIE01000035">
    <property type="protein sequence ID" value="OHT25403.1"/>
    <property type="molecule type" value="Genomic_DNA"/>
</dbReference>
<comment type="caution">
    <text evidence="3">The sequence shown here is derived from an EMBL/GenBank/DDBJ whole genome shotgun (WGS) entry which is preliminary data.</text>
</comment>
<gene>
    <name evidence="3" type="ORF">A3Q29_13935</name>
</gene>
<dbReference type="SMART" id="SM00912">
    <property type="entry name" value="Haemagg_act"/>
    <property type="match status" value="1"/>
</dbReference>
<proteinExistence type="predicted"/>
<feature type="domain" description="Filamentous haemagglutinin FhaB/tRNA nuclease CdiA-like TPS" evidence="2">
    <location>
        <begin position="49"/>
        <end position="169"/>
    </location>
</feature>
<feature type="signal peptide" evidence="1">
    <location>
        <begin position="1"/>
        <end position="35"/>
    </location>
</feature>
<evidence type="ECO:0000256" key="1">
    <source>
        <dbReference type="SAM" id="SignalP"/>
    </source>
</evidence>
<keyword evidence="4" id="KW-1185">Reference proteome</keyword>
<dbReference type="AlphaFoldDB" id="A0A1S1HVR8"/>
<organism evidence="3 4">
    <name type="scientific">Providencia stuartii</name>
    <dbReference type="NCBI Taxonomy" id="588"/>
    <lineage>
        <taxon>Bacteria</taxon>
        <taxon>Pseudomonadati</taxon>
        <taxon>Pseudomonadota</taxon>
        <taxon>Gammaproteobacteria</taxon>
        <taxon>Enterobacterales</taxon>
        <taxon>Morganellaceae</taxon>
        <taxon>Providencia</taxon>
    </lineage>
</organism>
<dbReference type="OrthoDB" id="2664633at2"/>
<dbReference type="InterPro" id="IPR010069">
    <property type="entry name" value="CdiA_FHA1_rpt"/>
</dbReference>
<dbReference type="Gene3D" id="2.160.20.10">
    <property type="entry name" value="Single-stranded right-handed beta-helix, Pectin lyase-like"/>
    <property type="match status" value="1"/>
</dbReference>
<dbReference type="InterPro" id="IPR012334">
    <property type="entry name" value="Pectin_lyas_fold"/>
</dbReference>
<evidence type="ECO:0000313" key="4">
    <source>
        <dbReference type="Proteomes" id="UP000179588"/>
    </source>
</evidence>
<evidence type="ECO:0000313" key="3">
    <source>
        <dbReference type="EMBL" id="OHT25403.1"/>
    </source>
</evidence>
<dbReference type="GeneID" id="92279461"/>
<reference evidence="3 4" key="1">
    <citation type="submission" date="2016-03" db="EMBL/GenBank/DDBJ databases">
        <title>Genome sequence of Providencia stuartii strain, isolated from the salivary glands of larval Lucilia sericata.</title>
        <authorList>
            <person name="Yuan Y."/>
            <person name="Zhang Y."/>
            <person name="Fu S."/>
            <person name="Crippen T.L."/>
            <person name="Visi D."/>
            <person name="Benbow M.E."/>
            <person name="Allen M."/>
            <person name="Tomberlin J.K."/>
            <person name="Sze S.-H."/>
            <person name="Tarone A.M."/>
        </authorList>
    </citation>
    <scope>NUCLEOTIDE SEQUENCE [LARGE SCALE GENOMIC DNA]</scope>
    <source>
        <strain evidence="3 4">Crippen</strain>
    </source>
</reference>
<dbReference type="RefSeq" id="WP_070925480.1">
    <property type="nucleotide sequence ID" value="NZ_VAUE01000019.1"/>
</dbReference>
<protein>
    <recommendedName>
        <fullName evidence="2">Filamentous haemagglutinin FhaB/tRNA nuclease CdiA-like TPS domain-containing protein</fullName>
    </recommendedName>
</protein>
<dbReference type="NCBIfam" id="TIGR01901">
    <property type="entry name" value="adhes_NPXG"/>
    <property type="match status" value="1"/>
</dbReference>
<dbReference type="Pfam" id="PF05860">
    <property type="entry name" value="TPS"/>
    <property type="match status" value="1"/>
</dbReference>
<dbReference type="Proteomes" id="UP000179588">
    <property type="component" value="Unassembled WGS sequence"/>
</dbReference>
<evidence type="ECO:0000259" key="2">
    <source>
        <dbReference type="SMART" id="SM00912"/>
    </source>
</evidence>
<dbReference type="InterPro" id="IPR008638">
    <property type="entry name" value="FhaB/CdiA-like_TPS"/>
</dbReference>
<dbReference type="NCBIfam" id="TIGR01731">
    <property type="entry name" value="fil_hemag_20aa"/>
    <property type="match status" value="6"/>
</dbReference>
<dbReference type="SUPFAM" id="SSF51126">
    <property type="entry name" value="Pectin lyase-like"/>
    <property type="match status" value="1"/>
</dbReference>
<name>A0A1S1HVR8_PROST</name>
<accession>A0A1S1HVR8</accession>
<keyword evidence="1" id="KW-0732">Signal</keyword>
<dbReference type="InterPro" id="IPR011050">
    <property type="entry name" value="Pectin_lyase_fold/virulence"/>
</dbReference>
<sequence length="716" mass="75298">MKKNTNKVFSTPMLKIKPIYLCVSVILGFASVAHGAIINTNGAGVQVQPNGPTIVNINKASDKGVSHNIYHSFDVDPTGVILNNSKDSSTTQLGGTINGNANLAGGSAKVILNEVNSNRASTLNGLIEVAGDKAQVIVANPSGITCNSCGFINTSRATLTTGNAVKATDGTIVGYNVEKGQIIVNGALRSDSPTDLLARSVAIRGDIRAKEINITTGSNFVDADNRFTTAIRGIGSTSRVGIDTSSIGGMYADKITLVTTENGVGVTNNGVISAGTGGLVINSAGQVTNTGLKIESQGKINIKAASTITNRSSIAGNSDIDITTSGYGYIDNQKGQIVSNGGNVKLATLNSINNNNGIVSAFNTIDTQSGSVANTNGTIQTRTGDININTTGAIVNSFDLRNNLHEQNRRGIISGRDINISSNQLTNNYGNISAERNMDIRNRLEVRNNGKATLQSKGSMNIDSSTINNLSSTIKAGGDMNITATTLNNDNVATINGEKNLNVKSSRLTNTGSIVFENGKANISATALSNQYGYIKANEIEMTSDSLNNQSGYIHANKSLTVDSGTIYNRYSDNFKQVSSRFGLINQSGGLESSDGGISIKANSFDNQYGLVFANITQKAKVTGDINVTVRNDFQNNRGTVRASNNMNITVGNMTNTYGLIDAGNSAMIKSFKSVNNQYGTIRSVNTTQIDSPTIYSQRNGQILGGTVVLNTLGYY</sequence>
<feature type="chain" id="PRO_5010232971" description="Filamentous haemagglutinin FhaB/tRNA nuclease CdiA-like TPS domain-containing protein" evidence="1">
    <location>
        <begin position="36"/>
        <end position="716"/>
    </location>
</feature>